<proteinExistence type="predicted"/>
<dbReference type="EMBL" id="JAVXUP010002443">
    <property type="protein sequence ID" value="KAK3003271.1"/>
    <property type="molecule type" value="Genomic_DNA"/>
</dbReference>
<dbReference type="Proteomes" id="UP001188597">
    <property type="component" value="Unassembled WGS sequence"/>
</dbReference>
<dbReference type="AlphaFoldDB" id="A0AA89AJ98"/>
<evidence type="ECO:0000256" key="1">
    <source>
        <dbReference type="SAM" id="MobiDB-lite"/>
    </source>
</evidence>
<comment type="caution">
    <text evidence="2">The sequence shown here is derived from an EMBL/GenBank/DDBJ whole genome shotgun (WGS) entry which is preliminary data.</text>
</comment>
<feature type="compositionally biased region" description="Polar residues" evidence="1">
    <location>
        <begin position="68"/>
        <end position="100"/>
    </location>
</feature>
<sequence length="167" mass="18677">MCTRRLDQATSTPCFRCAAPTPAWTIKSRYISTPELSILVLDTQLQVSTDIDLHITFCSMVWPGTGAKTESPSPRPTSPITNQLPVTPSSYSPPTDTHSTPMPPAPNELGISIGRPLRTHKPPSYLNDYYVSIARSNSYSSTKQVYINIVHVNEKYTHPINQYHFDR</sequence>
<name>A0AA89AJ98_9ASTE</name>
<keyword evidence="3" id="KW-1185">Reference proteome</keyword>
<feature type="region of interest" description="Disordered" evidence="1">
    <location>
        <begin position="66"/>
        <end position="109"/>
    </location>
</feature>
<gene>
    <name evidence="2" type="ORF">RJ639_018883</name>
</gene>
<reference evidence="2" key="1">
    <citation type="submission" date="2022-12" db="EMBL/GenBank/DDBJ databases">
        <title>Draft genome assemblies for two species of Escallonia (Escalloniales).</title>
        <authorList>
            <person name="Chanderbali A."/>
            <person name="Dervinis C."/>
            <person name="Anghel I."/>
            <person name="Soltis D."/>
            <person name="Soltis P."/>
            <person name="Zapata F."/>
        </authorList>
    </citation>
    <scope>NUCLEOTIDE SEQUENCE</scope>
    <source>
        <strain evidence="2">UCBG64.0493</strain>
        <tissue evidence="2">Leaf</tissue>
    </source>
</reference>
<accession>A0AA89AJ98</accession>
<evidence type="ECO:0000313" key="3">
    <source>
        <dbReference type="Proteomes" id="UP001188597"/>
    </source>
</evidence>
<organism evidence="2 3">
    <name type="scientific">Escallonia herrerae</name>
    <dbReference type="NCBI Taxonomy" id="1293975"/>
    <lineage>
        <taxon>Eukaryota</taxon>
        <taxon>Viridiplantae</taxon>
        <taxon>Streptophyta</taxon>
        <taxon>Embryophyta</taxon>
        <taxon>Tracheophyta</taxon>
        <taxon>Spermatophyta</taxon>
        <taxon>Magnoliopsida</taxon>
        <taxon>eudicotyledons</taxon>
        <taxon>Gunneridae</taxon>
        <taxon>Pentapetalae</taxon>
        <taxon>asterids</taxon>
        <taxon>campanulids</taxon>
        <taxon>Escalloniales</taxon>
        <taxon>Escalloniaceae</taxon>
        <taxon>Escallonia</taxon>
    </lineage>
</organism>
<evidence type="ECO:0000313" key="2">
    <source>
        <dbReference type="EMBL" id="KAK3003271.1"/>
    </source>
</evidence>
<protein>
    <submittedName>
        <fullName evidence="2">Uncharacterized protein</fullName>
    </submittedName>
</protein>